<name>A0A222MXX0_9BACT</name>
<dbReference type="GO" id="GO:0016151">
    <property type="term" value="F:nickel cation binding"/>
    <property type="evidence" value="ECO:0007669"/>
    <property type="project" value="UniProtKB-UniRule"/>
</dbReference>
<evidence type="ECO:0000256" key="1">
    <source>
        <dbReference type="ARBA" id="ARBA00022596"/>
    </source>
</evidence>
<evidence type="ECO:0000313" key="6">
    <source>
        <dbReference type="Proteomes" id="UP000201169"/>
    </source>
</evidence>
<dbReference type="GO" id="GO:0008270">
    <property type="term" value="F:zinc ion binding"/>
    <property type="evidence" value="ECO:0007669"/>
    <property type="project" value="UniProtKB-UniRule"/>
</dbReference>
<feature type="binding site" evidence="4">
    <location>
        <position position="74"/>
    </location>
    <ligand>
        <name>Zn(2+)</name>
        <dbReference type="ChEBI" id="CHEBI:29105"/>
    </ligand>
</feature>
<keyword evidence="2 4" id="KW-0479">Metal-binding</keyword>
<comment type="function">
    <text evidence="4">Involved in the maturation of [NiFe] hydrogenases. Required for nickel insertion into the metal center of the hydrogenase.</text>
</comment>
<keyword evidence="1 4" id="KW-0533">Nickel</keyword>
<dbReference type="KEGG" id="cavi:CAV_1039"/>
<protein>
    <recommendedName>
        <fullName evidence="4">Hydrogenase maturation factor HypA</fullName>
    </recommendedName>
</protein>
<feature type="binding site" evidence="4">
    <location>
        <position position="76"/>
    </location>
    <ligand>
        <name>Zn(2+)</name>
        <dbReference type="ChEBI" id="CHEBI:29105"/>
    </ligand>
</feature>
<evidence type="ECO:0000256" key="2">
    <source>
        <dbReference type="ARBA" id="ARBA00022723"/>
    </source>
</evidence>
<accession>A0A222MXX0</accession>
<reference evidence="5 6" key="1">
    <citation type="submission" date="2017-07" db="EMBL/GenBank/DDBJ databases">
        <title>Analysis of two Campylobacter avium genomes and identification of a novel hippuricase gene.</title>
        <authorList>
            <person name="Miller W.G."/>
            <person name="Chapman M.H."/>
            <person name="Yee E."/>
            <person name="Revez J."/>
            <person name="Bono J.L."/>
            <person name="Rossi M."/>
        </authorList>
    </citation>
    <scope>NUCLEOTIDE SEQUENCE [LARGE SCALE GENOMIC DNA]</scope>
    <source>
        <strain evidence="5 6">LMG 24591</strain>
    </source>
</reference>
<dbReference type="Proteomes" id="UP000201169">
    <property type="component" value="Chromosome"/>
</dbReference>
<keyword evidence="6" id="KW-1185">Reference proteome</keyword>
<evidence type="ECO:0000256" key="4">
    <source>
        <dbReference type="HAMAP-Rule" id="MF_00213"/>
    </source>
</evidence>
<dbReference type="PANTHER" id="PTHR34535:SF3">
    <property type="entry name" value="HYDROGENASE MATURATION FACTOR HYPA"/>
    <property type="match status" value="1"/>
</dbReference>
<gene>
    <name evidence="4 5" type="primary">hypA</name>
    <name evidence="5" type="ORF">CAV_1039</name>
</gene>
<feature type="binding site" evidence="4">
    <location>
        <position position="89"/>
    </location>
    <ligand>
        <name>Zn(2+)</name>
        <dbReference type="ChEBI" id="CHEBI:29105"/>
    </ligand>
</feature>
<comment type="similarity">
    <text evidence="4">Belongs to the HypA/HybF family.</text>
</comment>
<dbReference type="EMBL" id="CP022347">
    <property type="protein sequence ID" value="ASQ30691.1"/>
    <property type="molecule type" value="Genomic_DNA"/>
</dbReference>
<evidence type="ECO:0000313" key="5">
    <source>
        <dbReference type="EMBL" id="ASQ30691.1"/>
    </source>
</evidence>
<dbReference type="PANTHER" id="PTHR34535">
    <property type="entry name" value="HYDROGENASE MATURATION FACTOR HYPA"/>
    <property type="match status" value="1"/>
</dbReference>
<dbReference type="Gene3D" id="3.30.2320.80">
    <property type="match status" value="1"/>
</dbReference>
<dbReference type="HAMAP" id="MF_00213">
    <property type="entry name" value="HypA_HybF"/>
    <property type="match status" value="1"/>
</dbReference>
<dbReference type="AlphaFoldDB" id="A0A222MXX0"/>
<dbReference type="OrthoDB" id="9800361at2"/>
<dbReference type="InterPro" id="IPR000688">
    <property type="entry name" value="HypA/HybF"/>
</dbReference>
<dbReference type="Pfam" id="PF01155">
    <property type="entry name" value="HypA"/>
    <property type="match status" value="1"/>
</dbReference>
<sequence>MHELSIVEALLNQCEQEARKNKAKKVDELYVKIGRLSGVEVDLFVNTFETFKKTSSFCENAKLFVEIAELSISCECGFEGILEKNVFFCPLCKGKNLKVIDGEELYLMRLCMS</sequence>
<organism evidence="5 6">
    <name type="scientific">Campylobacter avium LMG 24591</name>
    <dbReference type="NCBI Taxonomy" id="522484"/>
    <lineage>
        <taxon>Bacteria</taxon>
        <taxon>Pseudomonadati</taxon>
        <taxon>Campylobacterota</taxon>
        <taxon>Epsilonproteobacteria</taxon>
        <taxon>Campylobacterales</taxon>
        <taxon>Campylobacteraceae</taxon>
        <taxon>Campylobacter</taxon>
    </lineage>
</organism>
<feature type="binding site" evidence="4">
    <location>
        <position position="92"/>
    </location>
    <ligand>
        <name>Zn(2+)</name>
        <dbReference type="ChEBI" id="CHEBI:29105"/>
    </ligand>
</feature>
<evidence type="ECO:0000256" key="3">
    <source>
        <dbReference type="ARBA" id="ARBA00022833"/>
    </source>
</evidence>
<proteinExistence type="inferred from homology"/>
<dbReference type="PIRSF" id="PIRSF004761">
    <property type="entry name" value="Hydrgn_mat_HypA"/>
    <property type="match status" value="1"/>
</dbReference>
<dbReference type="RefSeq" id="WP_094325444.1">
    <property type="nucleotide sequence ID" value="NZ_CP022347.1"/>
</dbReference>
<feature type="binding site" evidence="4">
    <location>
        <position position="2"/>
    </location>
    <ligand>
        <name>Ni(2+)</name>
        <dbReference type="ChEBI" id="CHEBI:49786"/>
    </ligand>
</feature>
<keyword evidence="3 4" id="KW-0862">Zinc</keyword>
<dbReference type="GO" id="GO:0051604">
    <property type="term" value="P:protein maturation"/>
    <property type="evidence" value="ECO:0007669"/>
    <property type="project" value="InterPro"/>
</dbReference>